<keyword evidence="2" id="KW-1185">Reference proteome</keyword>
<evidence type="ECO:0000313" key="1">
    <source>
        <dbReference type="EMBL" id="ONN71085.1"/>
    </source>
</evidence>
<dbReference type="Proteomes" id="UP000189310">
    <property type="component" value="Unassembled WGS sequence"/>
</dbReference>
<organism evidence="1 2">
    <name type="scientific">Pseudomonas oryzihabitans</name>
    <dbReference type="NCBI Taxonomy" id="47885"/>
    <lineage>
        <taxon>Bacteria</taxon>
        <taxon>Pseudomonadati</taxon>
        <taxon>Pseudomonadota</taxon>
        <taxon>Gammaproteobacteria</taxon>
        <taxon>Pseudomonadales</taxon>
        <taxon>Pseudomonadaceae</taxon>
        <taxon>Pseudomonas</taxon>
    </lineage>
</organism>
<sequence>MFVLAGRAEPKVWAERNLYLPTGGQRPQDSARPALLTPSTYRLRGIAYVALGEPGARTGD</sequence>
<gene>
    <name evidence="1" type="ORF">BVL52_11315</name>
</gene>
<name>A0ABX3ITV7_9PSED</name>
<evidence type="ECO:0000313" key="2">
    <source>
        <dbReference type="Proteomes" id="UP000189310"/>
    </source>
</evidence>
<dbReference type="EMBL" id="MTLN01000006">
    <property type="protein sequence ID" value="ONN71085.1"/>
    <property type="molecule type" value="Genomic_DNA"/>
</dbReference>
<proteinExistence type="predicted"/>
<comment type="caution">
    <text evidence="1">The sequence shown here is derived from an EMBL/GenBank/DDBJ whole genome shotgun (WGS) entry which is preliminary data.</text>
</comment>
<accession>A0ABX3ITV7</accession>
<reference evidence="1 2" key="1">
    <citation type="submission" date="2017-01" db="EMBL/GenBank/DDBJ databases">
        <title>Pseudomonas psychrotolerans genome sequencing and assembly.</title>
        <authorList>
            <person name="Vyas B."/>
            <person name="Mayilraj S."/>
        </authorList>
    </citation>
    <scope>NUCLEOTIDE SEQUENCE [LARGE SCALE GENOMIC DNA]</scope>
    <source>
        <strain evidence="1 2">SDS18</strain>
    </source>
</reference>
<protein>
    <submittedName>
        <fullName evidence="1">Uncharacterized protein</fullName>
    </submittedName>
</protein>